<proteinExistence type="predicted"/>
<evidence type="ECO:0000313" key="3">
    <source>
        <dbReference type="EMBL" id="MDQ0931276.1"/>
    </source>
</evidence>
<dbReference type="RefSeq" id="WP_307625365.1">
    <property type="nucleotide sequence ID" value="NZ_JAUSZS010000002.1"/>
</dbReference>
<gene>
    <name evidence="3" type="ORF">QFZ49_001183</name>
</gene>
<evidence type="ECO:0000313" key="4">
    <source>
        <dbReference type="Proteomes" id="UP001223072"/>
    </source>
</evidence>
<feature type="region of interest" description="Disordered" evidence="1">
    <location>
        <begin position="177"/>
        <end position="198"/>
    </location>
</feature>
<keyword evidence="2" id="KW-0812">Transmembrane</keyword>
<keyword evidence="4" id="KW-1185">Reference proteome</keyword>
<keyword evidence="2" id="KW-0472">Membrane</keyword>
<feature type="transmembrane region" description="Helical" evidence="2">
    <location>
        <begin position="6"/>
        <end position="24"/>
    </location>
</feature>
<dbReference type="EMBL" id="JAUSZS010000002">
    <property type="protein sequence ID" value="MDQ0931276.1"/>
    <property type="molecule type" value="Genomic_DNA"/>
</dbReference>
<dbReference type="Proteomes" id="UP001223072">
    <property type="component" value="Unassembled WGS sequence"/>
</dbReference>
<sequence length="198" mass="22229">MSTGMLIVLIVVVAAVVIGAVALNRRAANPHGPRSLKRRFGPEYERVLARHNGDTKAADHELAERVQRHGDLRERPLDPAERERYAARWTAAQEHFVDSPHQAVADADLLLAELAGARGFPDGGQYEEQFAALTVHHAHHVHGYRRVHHAAREERVDTEELRRSMIEARAFFDELVGAAERPRPKSKSRLNKLQLKGS</sequence>
<organism evidence="3 4">
    <name type="scientific">Streptomyces turgidiscabies</name>
    <dbReference type="NCBI Taxonomy" id="85558"/>
    <lineage>
        <taxon>Bacteria</taxon>
        <taxon>Bacillati</taxon>
        <taxon>Actinomycetota</taxon>
        <taxon>Actinomycetes</taxon>
        <taxon>Kitasatosporales</taxon>
        <taxon>Streptomycetaceae</taxon>
        <taxon>Streptomyces</taxon>
    </lineage>
</organism>
<evidence type="ECO:0000256" key="1">
    <source>
        <dbReference type="SAM" id="MobiDB-lite"/>
    </source>
</evidence>
<name>A0ABU0RH14_9ACTN</name>
<reference evidence="3 4" key="1">
    <citation type="submission" date="2023-07" db="EMBL/GenBank/DDBJ databases">
        <title>Comparative genomics of wheat-associated soil bacteria to identify genetic determinants of phenazine resistance.</title>
        <authorList>
            <person name="Mouncey N."/>
        </authorList>
    </citation>
    <scope>NUCLEOTIDE SEQUENCE [LARGE SCALE GENOMIC DNA]</scope>
    <source>
        <strain evidence="3 4">W2I16</strain>
    </source>
</reference>
<protein>
    <recommendedName>
        <fullName evidence="5">Secreted protein</fullName>
    </recommendedName>
</protein>
<evidence type="ECO:0008006" key="5">
    <source>
        <dbReference type="Google" id="ProtNLM"/>
    </source>
</evidence>
<accession>A0ABU0RH14</accession>
<comment type="caution">
    <text evidence="3">The sequence shown here is derived from an EMBL/GenBank/DDBJ whole genome shotgun (WGS) entry which is preliminary data.</text>
</comment>
<evidence type="ECO:0000256" key="2">
    <source>
        <dbReference type="SAM" id="Phobius"/>
    </source>
</evidence>
<keyword evidence="2" id="KW-1133">Transmembrane helix</keyword>